<name>A0A8S1VQZ6_PAROT</name>
<reference evidence="2" key="1">
    <citation type="submission" date="2021-01" db="EMBL/GenBank/DDBJ databases">
        <authorList>
            <consortium name="Genoscope - CEA"/>
            <person name="William W."/>
        </authorList>
    </citation>
    <scope>NUCLEOTIDE SEQUENCE</scope>
</reference>
<dbReference type="OMA" id="YISERNQ"/>
<proteinExistence type="predicted"/>
<evidence type="ECO:0000313" key="2">
    <source>
        <dbReference type="EMBL" id="CAD8179630.1"/>
    </source>
</evidence>
<protein>
    <submittedName>
        <fullName evidence="2">Uncharacterized protein</fullName>
    </submittedName>
</protein>
<accession>A0A8S1VQZ6</accession>
<dbReference type="EMBL" id="CAJJDP010000072">
    <property type="protein sequence ID" value="CAD8179630.1"/>
    <property type="molecule type" value="Genomic_DNA"/>
</dbReference>
<evidence type="ECO:0000256" key="1">
    <source>
        <dbReference type="SAM" id="Coils"/>
    </source>
</evidence>
<keyword evidence="1" id="KW-0175">Coiled coil</keyword>
<dbReference type="AlphaFoldDB" id="A0A8S1VQZ6"/>
<gene>
    <name evidence="2" type="ORF">POCTA_138.1.T0730113</name>
</gene>
<organism evidence="2 3">
    <name type="scientific">Paramecium octaurelia</name>
    <dbReference type="NCBI Taxonomy" id="43137"/>
    <lineage>
        <taxon>Eukaryota</taxon>
        <taxon>Sar</taxon>
        <taxon>Alveolata</taxon>
        <taxon>Ciliophora</taxon>
        <taxon>Intramacronucleata</taxon>
        <taxon>Oligohymenophorea</taxon>
        <taxon>Peniculida</taxon>
        <taxon>Parameciidae</taxon>
        <taxon>Paramecium</taxon>
    </lineage>
</organism>
<comment type="caution">
    <text evidence="2">The sequence shown here is derived from an EMBL/GenBank/DDBJ whole genome shotgun (WGS) entry which is preliminary data.</text>
</comment>
<keyword evidence="3" id="KW-1185">Reference proteome</keyword>
<dbReference type="Proteomes" id="UP000683925">
    <property type="component" value="Unassembled WGS sequence"/>
</dbReference>
<evidence type="ECO:0000313" key="3">
    <source>
        <dbReference type="Proteomes" id="UP000683925"/>
    </source>
</evidence>
<dbReference type="OrthoDB" id="10351827at2759"/>
<sequence length="193" mass="22929">MNDWTATKNDYINERNQSERLKAINEQQNEELKKLKDQIDQIRQQIEVQLVQRGKQQETIDNLQYARQVQIRQGQERLEELNRQLERAQAEQNRLQHEQNVVQVPEVAELEIQSKKSEEKDGKIKVEIELKENSTQIEVQEQLLADKKSVSLKGYAILDSTLYYFNKVIELWKEVQERESIQLNGHVLTIIYK</sequence>
<feature type="coiled-coil region" evidence="1">
    <location>
        <begin position="11"/>
        <end position="101"/>
    </location>
</feature>